<name>A0ABR1WK99_9PEZI</name>
<dbReference type="Pfam" id="PF06985">
    <property type="entry name" value="HET"/>
    <property type="match status" value="1"/>
</dbReference>
<evidence type="ECO:0000259" key="1">
    <source>
        <dbReference type="Pfam" id="PF06985"/>
    </source>
</evidence>
<feature type="domain" description="Heterokaryon incompatibility" evidence="1">
    <location>
        <begin position="109"/>
        <end position="259"/>
    </location>
</feature>
<accession>A0ABR1WK99</accession>
<dbReference type="EMBL" id="JAQQWM010000001">
    <property type="protein sequence ID" value="KAK8083951.1"/>
    <property type="molecule type" value="Genomic_DNA"/>
</dbReference>
<dbReference type="PANTHER" id="PTHR33112:SF16">
    <property type="entry name" value="HETEROKARYON INCOMPATIBILITY DOMAIN-CONTAINING PROTEIN"/>
    <property type="match status" value="1"/>
</dbReference>
<proteinExistence type="predicted"/>
<keyword evidence="3" id="KW-1185">Reference proteome</keyword>
<sequence>MLYTKSEAVDEEKIVRFYISAGRPQNLSSIDAPLAHGTSLDWGPTQPHAGRVRPAVVDDSLLRRWKDGCLKEHGGTCDQEFMTGRVPRLRFVDVVERCIVEAAPDTVIWTALSYCWGGPQLHSLQRKNLDDYRVPGSLTDRILPQGIIDAMRVTRGLGERYIWIDSLCIIQDDEKDKLELLAAMATIYAHAVVTIINAASDKVVEGMPGTSRPRRAQQVHQMKNFWLVESLDPVHDQWRWERGYLHGTTWNTRAWTFQEGLLSPRCLVITQDQVYWQCKTASWCEDSCWEVPADKAIYRHYSGSNIMRRLTDRTEENWLTLYGDVLEAYSKRGLGFESDRLNAVQAILDVLRRDGEDGYFWGMPRGHMEMALAESFQNHRKSRRECEAMFMGDGNEVQSAPFPSWSWVGWHGVTNMKSIDTLLGGRLGLKFYRITSGPGLEALVEAPFVGPERDFSPFSYMKWEGVDDDVIGYPRGLTHAIVD</sequence>
<comment type="caution">
    <text evidence="2">The sequence shown here is derived from an EMBL/GenBank/DDBJ whole genome shotgun (WGS) entry which is preliminary data.</text>
</comment>
<protein>
    <recommendedName>
        <fullName evidence="1">Heterokaryon incompatibility domain-containing protein</fullName>
    </recommendedName>
</protein>
<gene>
    <name evidence="2" type="ORF">PG996_002732</name>
</gene>
<dbReference type="Proteomes" id="UP001446871">
    <property type="component" value="Unassembled WGS sequence"/>
</dbReference>
<reference evidence="2 3" key="1">
    <citation type="submission" date="2023-01" db="EMBL/GenBank/DDBJ databases">
        <title>Analysis of 21 Apiospora genomes using comparative genomics revels a genus with tremendous synthesis potential of carbohydrate active enzymes and secondary metabolites.</title>
        <authorList>
            <person name="Sorensen T."/>
        </authorList>
    </citation>
    <scope>NUCLEOTIDE SEQUENCE [LARGE SCALE GENOMIC DNA]</scope>
    <source>
        <strain evidence="2 3">CBS 83171</strain>
    </source>
</reference>
<evidence type="ECO:0000313" key="2">
    <source>
        <dbReference type="EMBL" id="KAK8083951.1"/>
    </source>
</evidence>
<dbReference type="PANTHER" id="PTHR33112">
    <property type="entry name" value="DOMAIN PROTEIN, PUTATIVE-RELATED"/>
    <property type="match status" value="1"/>
</dbReference>
<evidence type="ECO:0000313" key="3">
    <source>
        <dbReference type="Proteomes" id="UP001446871"/>
    </source>
</evidence>
<organism evidence="2 3">
    <name type="scientific">Apiospora saccharicola</name>
    <dbReference type="NCBI Taxonomy" id="335842"/>
    <lineage>
        <taxon>Eukaryota</taxon>
        <taxon>Fungi</taxon>
        <taxon>Dikarya</taxon>
        <taxon>Ascomycota</taxon>
        <taxon>Pezizomycotina</taxon>
        <taxon>Sordariomycetes</taxon>
        <taxon>Xylariomycetidae</taxon>
        <taxon>Amphisphaeriales</taxon>
        <taxon>Apiosporaceae</taxon>
        <taxon>Apiospora</taxon>
    </lineage>
</organism>
<dbReference type="InterPro" id="IPR010730">
    <property type="entry name" value="HET"/>
</dbReference>